<dbReference type="GeneID" id="43645856"/>
<evidence type="ECO:0000256" key="2">
    <source>
        <dbReference type="ARBA" id="ARBA00012652"/>
    </source>
</evidence>
<dbReference type="SUPFAM" id="SSF48208">
    <property type="entry name" value="Six-hairpin glycosidases"/>
    <property type="match status" value="1"/>
</dbReference>
<dbReference type="InterPro" id="IPR012341">
    <property type="entry name" value="6hp_glycosidase-like_sf"/>
</dbReference>
<evidence type="ECO:0000313" key="9">
    <source>
        <dbReference type="Proteomes" id="UP000325672"/>
    </source>
</evidence>
<dbReference type="PROSITE" id="PS50007">
    <property type="entry name" value="PIPLC_X_DOMAIN"/>
    <property type="match status" value="1"/>
</dbReference>
<dbReference type="Pfam" id="PF05592">
    <property type="entry name" value="Bac_rhamnosid"/>
    <property type="match status" value="1"/>
</dbReference>
<name>A0A5N6T1I1_ASPPS</name>
<dbReference type="InterPro" id="IPR008928">
    <property type="entry name" value="6-hairpin_glycosidase_sf"/>
</dbReference>
<feature type="domain" description="Alpha-L-rhamnosidase concanavalin-like" evidence="4">
    <location>
        <begin position="328"/>
        <end position="424"/>
    </location>
</feature>
<dbReference type="Pfam" id="PF25788">
    <property type="entry name" value="Ig_Rha78A_N"/>
    <property type="match status" value="1"/>
</dbReference>
<accession>A0A5N6T1I1</accession>
<dbReference type="Gene3D" id="2.60.40.10">
    <property type="entry name" value="Immunoglobulins"/>
    <property type="match status" value="1"/>
</dbReference>
<dbReference type="Pfam" id="PF08531">
    <property type="entry name" value="Bac_rhamnosid_N"/>
    <property type="match status" value="1"/>
</dbReference>
<dbReference type="Proteomes" id="UP000325672">
    <property type="component" value="Unassembled WGS sequence"/>
</dbReference>
<dbReference type="Gene3D" id="2.60.420.10">
    <property type="entry name" value="Maltose phosphorylase, domain 3"/>
    <property type="match status" value="1"/>
</dbReference>
<feature type="domain" description="Alpha-L-rhamnosidase six-hairpin glycosidase" evidence="6">
    <location>
        <begin position="433"/>
        <end position="787"/>
    </location>
</feature>
<dbReference type="InterPro" id="IPR016007">
    <property type="entry name" value="Alpha_rhamnosid"/>
</dbReference>
<dbReference type="PANTHER" id="PTHR33307:SF6">
    <property type="entry name" value="ALPHA-RHAMNOSIDASE (EUROFUNG)-RELATED"/>
    <property type="match status" value="1"/>
</dbReference>
<comment type="catalytic activity">
    <reaction evidence="1">
        <text>Hydrolysis of terminal non-reducing alpha-L-rhamnose residues in alpha-L-rhamnosides.</text>
        <dbReference type="EC" id="3.2.1.40"/>
    </reaction>
</comment>
<dbReference type="PANTHER" id="PTHR33307">
    <property type="entry name" value="ALPHA-RHAMNOSIDASE (EUROFUNG)"/>
    <property type="match status" value="1"/>
</dbReference>
<keyword evidence="9" id="KW-1185">Reference proteome</keyword>
<dbReference type="InterPro" id="IPR008902">
    <property type="entry name" value="Rhamnosid_concanavalin"/>
</dbReference>
<evidence type="ECO:0000259" key="6">
    <source>
        <dbReference type="Pfam" id="PF17389"/>
    </source>
</evidence>
<evidence type="ECO:0000259" key="5">
    <source>
        <dbReference type="Pfam" id="PF08531"/>
    </source>
</evidence>
<dbReference type="Pfam" id="PF17390">
    <property type="entry name" value="Bac_rhamnosid_C"/>
    <property type="match status" value="1"/>
</dbReference>
<reference evidence="8 9" key="1">
    <citation type="submission" date="2019-04" db="EMBL/GenBank/DDBJ databases">
        <title>Friends and foes A comparative genomics study of 23 Aspergillus species from section Flavi.</title>
        <authorList>
            <consortium name="DOE Joint Genome Institute"/>
            <person name="Kjaerbolling I."/>
            <person name="Vesth T."/>
            <person name="Frisvad J.C."/>
            <person name="Nybo J.L."/>
            <person name="Theobald S."/>
            <person name="Kildgaard S."/>
            <person name="Isbrandt T."/>
            <person name="Kuo A."/>
            <person name="Sato A."/>
            <person name="Lyhne E.K."/>
            <person name="Kogle M.E."/>
            <person name="Wiebenga A."/>
            <person name="Kun R.S."/>
            <person name="Lubbers R.J."/>
            <person name="Makela M.R."/>
            <person name="Barry K."/>
            <person name="Chovatia M."/>
            <person name="Clum A."/>
            <person name="Daum C."/>
            <person name="Haridas S."/>
            <person name="He G."/>
            <person name="LaButti K."/>
            <person name="Lipzen A."/>
            <person name="Mondo S."/>
            <person name="Riley R."/>
            <person name="Salamov A."/>
            <person name="Simmons B.A."/>
            <person name="Magnuson J.K."/>
            <person name="Henrissat B."/>
            <person name="Mortensen U.H."/>
            <person name="Larsen T.O."/>
            <person name="Devries R.P."/>
            <person name="Grigoriev I.V."/>
            <person name="Machida M."/>
            <person name="Baker S.E."/>
            <person name="Andersen M.R."/>
        </authorList>
    </citation>
    <scope>NUCLEOTIDE SEQUENCE [LARGE SCALE GENOMIC DNA]</scope>
    <source>
        <strain evidence="8 9">CBS 117625</strain>
    </source>
</reference>
<dbReference type="Gene3D" id="2.60.120.260">
    <property type="entry name" value="Galactose-binding domain-like"/>
    <property type="match status" value="2"/>
</dbReference>
<organism evidence="8 9">
    <name type="scientific">Aspergillus pseudotamarii</name>
    <dbReference type="NCBI Taxonomy" id="132259"/>
    <lineage>
        <taxon>Eukaryota</taxon>
        <taxon>Fungi</taxon>
        <taxon>Dikarya</taxon>
        <taxon>Ascomycota</taxon>
        <taxon>Pezizomycotina</taxon>
        <taxon>Eurotiomycetes</taxon>
        <taxon>Eurotiomycetidae</taxon>
        <taxon>Eurotiales</taxon>
        <taxon>Aspergillaceae</taxon>
        <taxon>Aspergillus</taxon>
        <taxon>Aspergillus subgen. Circumdati</taxon>
    </lineage>
</organism>
<dbReference type="InterPro" id="IPR035396">
    <property type="entry name" value="Bac_rhamnosid6H"/>
</dbReference>
<feature type="domain" description="Alpha-L-rhamnosidase C-terminal" evidence="7">
    <location>
        <begin position="789"/>
        <end position="868"/>
    </location>
</feature>
<dbReference type="Pfam" id="PF17389">
    <property type="entry name" value="Bac_rhamnosid6H"/>
    <property type="match status" value="1"/>
</dbReference>
<dbReference type="EC" id="3.2.1.40" evidence="2"/>
<dbReference type="GO" id="GO:0005975">
    <property type="term" value="P:carbohydrate metabolic process"/>
    <property type="evidence" value="ECO:0007669"/>
    <property type="project" value="InterPro"/>
</dbReference>
<proteinExistence type="predicted"/>
<evidence type="ECO:0000259" key="4">
    <source>
        <dbReference type="Pfam" id="PF05592"/>
    </source>
</evidence>
<evidence type="ECO:0000256" key="3">
    <source>
        <dbReference type="ARBA" id="ARBA00022801"/>
    </source>
</evidence>
<evidence type="ECO:0000259" key="7">
    <source>
        <dbReference type="Pfam" id="PF17390"/>
    </source>
</evidence>
<dbReference type="OrthoDB" id="10036721at2759"/>
<sequence length="893" mass="101332">MALVTNVQFEHYHPPDTLGVQEREPRISWRFKNVRRHFQQEIYEIQIFDSEHTLLSTVKRTSKECYLVPWPSDQPLKSRQKVYLRVRVWDGEGYISPWSEEACLETGLLERNDWQCEHIAAPWGPQTTGPAPEDLYQKEFSLAGTVRQARLYVTAQGVYEAEINSRRVGDYFMAPGWTTYDRRLQYQTYDVTSMLSLDRNCIGVRVAEGWFCGRIGFEGGHRNIWGPHTALMAQLEVTYTDGRVDTIASNRSWVVTTGPIRLAEIYDGEKYDATREIPRWSSPTNALHPAWKPVLPMDPLPDSIELTAGFSEPVRRTEVVPPIQKIITPSGMTILDFGQNLVGYVRLTNIKGPHGHTIRLSHAEVLEHQELGTRPLRICQAIDEYTLKGDAHGEYYEPRFTFHGFRYVQIDGWEGDTNLELSAEAVVCHTDMKQVGTFSCSDSLLNQLYKNVCWGMRGNFLSVPTDCPQRDERLGWSGDLALFAPTATLIYDCFNMLRNWLVDVEHDQNILGGVPAMVTPNATLPDPIWCRRVPCAIWHDVTILAPWALYQETGDRSILAQQYASMITWLERLPRNQTGSTHLWDTAIFQLGDWLDPAAPPEAPWKGATDAKLVANAFLIHSLDYMSRIASILGEDVDQERFAVEWKEARKEFQDEYVTPNGRITSDSQAAYALAICFDLLTPSQRIRAGNRLVELVRKDEFKIGTGFAGTPYLCEALILTGHTQVAYTMLLQTKCPSWLYPVTMGATTVWERWDSMLPDGTINPGEMTSFNHYAFGAITKFLFERIAGLQRVEPGWKRFRVAPSIGAEFTNASASHVTPYGQASCSWETTHVAKGVDKIHLTVMVPYGTTCEVVYPTDSGEETETVGHGEWSFEAIFKRDYEWPVKPLPPKS</sequence>
<dbReference type="GO" id="GO:0030596">
    <property type="term" value="F:alpha-L-rhamnosidase activity"/>
    <property type="evidence" value="ECO:0007669"/>
    <property type="project" value="UniProtKB-EC"/>
</dbReference>
<feature type="domain" description="Bacterial alpha-L-rhamnosidase N-terminal" evidence="5">
    <location>
        <begin position="145"/>
        <end position="318"/>
    </location>
</feature>
<dbReference type="PIRSF" id="PIRSF010631">
    <property type="entry name" value="A-rhamnsds"/>
    <property type="match status" value="1"/>
</dbReference>
<evidence type="ECO:0000313" key="8">
    <source>
        <dbReference type="EMBL" id="KAE8139754.1"/>
    </source>
</evidence>
<dbReference type="Gene3D" id="1.50.10.10">
    <property type="match status" value="1"/>
</dbReference>
<dbReference type="AlphaFoldDB" id="A0A5N6T1I1"/>
<dbReference type="RefSeq" id="XP_031915817.1">
    <property type="nucleotide sequence ID" value="XM_032061646.1"/>
</dbReference>
<dbReference type="InterPro" id="IPR013737">
    <property type="entry name" value="Bac_rhamnosid_N"/>
</dbReference>
<dbReference type="InterPro" id="IPR035398">
    <property type="entry name" value="Bac_rhamnosid_C"/>
</dbReference>
<evidence type="ECO:0000256" key="1">
    <source>
        <dbReference type="ARBA" id="ARBA00001445"/>
    </source>
</evidence>
<dbReference type="InterPro" id="IPR013783">
    <property type="entry name" value="Ig-like_fold"/>
</dbReference>
<dbReference type="EMBL" id="ML743564">
    <property type="protein sequence ID" value="KAE8139754.1"/>
    <property type="molecule type" value="Genomic_DNA"/>
</dbReference>
<protein>
    <recommendedName>
        <fullName evidence="2">alpha-L-rhamnosidase</fullName>
        <ecNumber evidence="2">3.2.1.40</ecNumber>
    </recommendedName>
</protein>
<gene>
    <name evidence="8" type="ORF">BDV38DRAFT_291036</name>
</gene>
<keyword evidence="3" id="KW-0378">Hydrolase</keyword>